<proteinExistence type="predicted"/>
<sequence length="33" mass="3704">MHVEKTCFFCKTIGAASTIKSETFGMFVNSKFI</sequence>
<evidence type="ECO:0000313" key="1">
    <source>
        <dbReference type="EMBL" id="EDM04275.1"/>
    </source>
</evidence>
<gene>
    <name evidence="1" type="primary">Hnrph1</name>
    <name evidence="1" type="ORF">rCG_32746</name>
</gene>
<dbReference type="Proteomes" id="UP000234681">
    <property type="component" value="Chromosome 10"/>
</dbReference>
<dbReference type="AlphaFoldDB" id="A6HE20"/>
<protein>
    <submittedName>
        <fullName evidence="1">Heterogeneous nuclear ribonucleoprotein H1, isoform CRA_d</fullName>
    </submittedName>
</protein>
<dbReference type="EMBL" id="CH473948">
    <property type="protein sequence ID" value="EDM04275.1"/>
    <property type="molecule type" value="Genomic_DNA"/>
</dbReference>
<reference evidence="1 2" key="1">
    <citation type="submission" date="2005-07" db="EMBL/GenBank/DDBJ databases">
        <authorList>
            <person name="Mural R.J."/>
            <person name="Li P.W."/>
            <person name="Adams M.D."/>
            <person name="Amanatides P.G."/>
            <person name="Baden-Tillson H."/>
            <person name="Barnstead M."/>
            <person name="Chin S.H."/>
            <person name="Dew I."/>
            <person name="Evans C.A."/>
            <person name="Ferriera S."/>
            <person name="Flanigan M."/>
            <person name="Fosler C."/>
            <person name="Glodek A."/>
            <person name="Gu Z."/>
            <person name="Holt R.A."/>
            <person name="Jennings D."/>
            <person name="Kraft C.L."/>
            <person name="Lu F."/>
            <person name="Nguyen T."/>
            <person name="Nusskern D.R."/>
            <person name="Pfannkoch C.M."/>
            <person name="Sitter C."/>
            <person name="Sutton G.G."/>
            <person name="Venter J.C."/>
            <person name="Wang Z."/>
            <person name="Woodage T."/>
            <person name="Zheng X.H."/>
            <person name="Zhong F."/>
        </authorList>
    </citation>
    <scope>NUCLEOTIDE SEQUENCE [LARGE SCALE GENOMIC DNA]</scope>
    <source>
        <strain>BN</strain>
        <strain evidence="2">Sprague-Dawley</strain>
    </source>
</reference>
<dbReference type="GO" id="GO:1990904">
    <property type="term" value="C:ribonucleoprotein complex"/>
    <property type="evidence" value="ECO:0007669"/>
    <property type="project" value="UniProtKB-KW"/>
</dbReference>
<accession>A6HE20</accession>
<organism evidence="1 2">
    <name type="scientific">Rattus norvegicus</name>
    <name type="common">Rat</name>
    <dbReference type="NCBI Taxonomy" id="10116"/>
    <lineage>
        <taxon>Eukaryota</taxon>
        <taxon>Metazoa</taxon>
        <taxon>Chordata</taxon>
        <taxon>Craniata</taxon>
        <taxon>Vertebrata</taxon>
        <taxon>Euteleostomi</taxon>
        <taxon>Mammalia</taxon>
        <taxon>Eutheria</taxon>
        <taxon>Euarchontoglires</taxon>
        <taxon>Glires</taxon>
        <taxon>Rodentia</taxon>
        <taxon>Myomorpha</taxon>
        <taxon>Muroidea</taxon>
        <taxon>Muridae</taxon>
        <taxon>Murinae</taxon>
        <taxon>Rattus</taxon>
    </lineage>
</organism>
<keyword evidence="1" id="KW-0687">Ribonucleoprotein</keyword>
<evidence type="ECO:0000313" key="2">
    <source>
        <dbReference type="Proteomes" id="UP000234681"/>
    </source>
</evidence>
<name>A6HE20_RAT</name>